<gene>
    <name evidence="3" type="ORF">UFOVP1146_124</name>
    <name evidence="4" type="ORF">UFOVP1638_20</name>
    <name evidence="1" type="ORF">UFOVP812_37</name>
    <name evidence="2" type="ORF">UFOVP818_107</name>
</gene>
<organism evidence="3">
    <name type="scientific">uncultured Caudovirales phage</name>
    <dbReference type="NCBI Taxonomy" id="2100421"/>
    <lineage>
        <taxon>Viruses</taxon>
        <taxon>Duplodnaviria</taxon>
        <taxon>Heunggongvirae</taxon>
        <taxon>Uroviricota</taxon>
        <taxon>Caudoviricetes</taxon>
        <taxon>Peduoviridae</taxon>
        <taxon>Maltschvirus</taxon>
        <taxon>Maltschvirus maltsch</taxon>
    </lineage>
</organism>
<evidence type="ECO:0000313" key="3">
    <source>
        <dbReference type="EMBL" id="CAB4186778.1"/>
    </source>
</evidence>
<dbReference type="EMBL" id="LR797502">
    <property type="protein sequence ID" value="CAB4220560.1"/>
    <property type="molecule type" value="Genomic_DNA"/>
</dbReference>
<protein>
    <submittedName>
        <fullName evidence="3">Uncharacterized protein</fullName>
    </submittedName>
</protein>
<evidence type="ECO:0000313" key="4">
    <source>
        <dbReference type="EMBL" id="CAB4220560.1"/>
    </source>
</evidence>
<evidence type="ECO:0000313" key="1">
    <source>
        <dbReference type="EMBL" id="CAB4163652.1"/>
    </source>
</evidence>
<sequence length="67" mass="7803">MILIHERVEELAKQADEYLLENVQEENRSSWAQVFAELIVKECADIADKAEPYKANDLIKQHFGIEE</sequence>
<proteinExistence type="predicted"/>
<evidence type="ECO:0000313" key="2">
    <source>
        <dbReference type="EMBL" id="CAB4165571.1"/>
    </source>
</evidence>
<reference evidence="3" key="1">
    <citation type="submission" date="2020-05" db="EMBL/GenBank/DDBJ databases">
        <authorList>
            <person name="Chiriac C."/>
            <person name="Salcher M."/>
            <person name="Ghai R."/>
            <person name="Kavagutti S V."/>
        </authorList>
    </citation>
    <scope>NUCLEOTIDE SEQUENCE</scope>
</reference>
<dbReference type="EMBL" id="LR797099">
    <property type="protein sequence ID" value="CAB4186778.1"/>
    <property type="molecule type" value="Genomic_DNA"/>
</dbReference>
<accession>A0A6J5R032</accession>
<name>A0A6J5R032_9CAUD</name>
<dbReference type="EMBL" id="LR796758">
    <property type="protein sequence ID" value="CAB4163652.1"/>
    <property type="molecule type" value="Genomic_DNA"/>
</dbReference>
<dbReference type="EMBL" id="LR796776">
    <property type="protein sequence ID" value="CAB4165571.1"/>
    <property type="molecule type" value="Genomic_DNA"/>
</dbReference>